<name>A0A556CAR8_BREAU</name>
<feature type="binding site" evidence="2">
    <location>
        <position position="231"/>
    </location>
    <ligand>
        <name>CoA</name>
        <dbReference type="ChEBI" id="CHEBI:57287"/>
    </ligand>
</feature>
<dbReference type="EMBL" id="VLTK01000008">
    <property type="protein sequence ID" value="TSI14541.1"/>
    <property type="molecule type" value="Genomic_DNA"/>
</dbReference>
<dbReference type="OrthoDB" id="8210607at2"/>
<dbReference type="Proteomes" id="UP000316406">
    <property type="component" value="Unassembled WGS sequence"/>
</dbReference>
<feature type="domain" description="4'-phosphopantetheinyl transferase" evidence="5">
    <location>
        <begin position="179"/>
        <end position="265"/>
    </location>
</feature>
<organism evidence="7 8">
    <name type="scientific">Brevibacterium aurantiacum</name>
    <dbReference type="NCBI Taxonomy" id="273384"/>
    <lineage>
        <taxon>Bacteria</taxon>
        <taxon>Bacillati</taxon>
        <taxon>Actinomycetota</taxon>
        <taxon>Actinomycetes</taxon>
        <taxon>Micrococcales</taxon>
        <taxon>Brevibacteriaceae</taxon>
        <taxon>Brevibacterium</taxon>
    </lineage>
</organism>
<keyword evidence="8" id="KW-1185">Reference proteome</keyword>
<dbReference type="GO" id="GO:0008897">
    <property type="term" value="F:holo-[acyl-carrier-protein] synthase activity"/>
    <property type="evidence" value="ECO:0007669"/>
    <property type="project" value="InterPro"/>
</dbReference>
<feature type="binding site" evidence="2">
    <location>
        <position position="182"/>
    </location>
    <ligand>
        <name>CoA</name>
        <dbReference type="ChEBI" id="CHEBI:57287"/>
    </ligand>
</feature>
<evidence type="ECO:0000256" key="4">
    <source>
        <dbReference type="SAM" id="MobiDB-lite"/>
    </source>
</evidence>
<dbReference type="GO" id="GO:0009366">
    <property type="term" value="C:enterobactin synthetase complex"/>
    <property type="evidence" value="ECO:0007669"/>
    <property type="project" value="InterPro"/>
</dbReference>
<feature type="binding site" evidence="2">
    <location>
        <position position="227"/>
    </location>
    <ligand>
        <name>CoA</name>
        <dbReference type="ChEBI" id="CHEBI:57287"/>
    </ligand>
</feature>
<dbReference type="GO" id="GO:0005886">
    <property type="term" value="C:plasma membrane"/>
    <property type="evidence" value="ECO:0007669"/>
    <property type="project" value="TreeGrafter"/>
</dbReference>
<protein>
    <submittedName>
        <fullName evidence="7">4'-phosphopantetheinyl transferase superfamily protein</fullName>
    </submittedName>
</protein>
<dbReference type="InterPro" id="IPR003542">
    <property type="entry name" value="Enbac_synth_compD-like"/>
</dbReference>
<feature type="region of interest" description="Disordered" evidence="4">
    <location>
        <begin position="1"/>
        <end position="35"/>
    </location>
</feature>
<dbReference type="InterPro" id="IPR008278">
    <property type="entry name" value="4-PPantetheinyl_Trfase_dom"/>
</dbReference>
<evidence type="ECO:0000313" key="8">
    <source>
        <dbReference type="Proteomes" id="UP000316406"/>
    </source>
</evidence>
<dbReference type="PRINTS" id="PR01399">
    <property type="entry name" value="ENTSNTHTASED"/>
</dbReference>
<comment type="cofactor">
    <cofactor evidence="3">
        <name>Mg(2+)</name>
        <dbReference type="ChEBI" id="CHEBI:18420"/>
    </cofactor>
</comment>
<reference evidence="7 8" key="1">
    <citation type="submission" date="2019-07" db="EMBL/GenBank/DDBJ databases">
        <title>Draft genome sequence of Brevibacterium aurantiacum XU54 isolated from Xinjiang China.</title>
        <authorList>
            <person name="Xu X."/>
        </authorList>
    </citation>
    <scope>NUCLEOTIDE SEQUENCE [LARGE SCALE GENOMIC DNA]</scope>
    <source>
        <strain evidence="7 8">XU54</strain>
    </source>
</reference>
<dbReference type="Pfam" id="PF01648">
    <property type="entry name" value="ACPS"/>
    <property type="match status" value="1"/>
</dbReference>
<proteinExistence type="predicted"/>
<dbReference type="InterPro" id="IPR037143">
    <property type="entry name" value="4-PPantetheinyl_Trfase_dom_sf"/>
</dbReference>
<feature type="binding site" evidence="3">
    <location>
        <position position="184"/>
    </location>
    <ligand>
        <name>Mg(2+)</name>
        <dbReference type="ChEBI" id="CHEBI:18420"/>
    </ligand>
</feature>
<evidence type="ECO:0000313" key="7">
    <source>
        <dbReference type="EMBL" id="TSI14541.1"/>
    </source>
</evidence>
<dbReference type="SUPFAM" id="SSF56214">
    <property type="entry name" value="4'-phosphopantetheinyl transferase"/>
    <property type="match status" value="1"/>
</dbReference>
<feature type="binding site" evidence="2">
    <location>
        <position position="117"/>
    </location>
    <ligand>
        <name>CoA</name>
        <dbReference type="ChEBI" id="CHEBI:57287"/>
    </ligand>
</feature>
<dbReference type="PANTHER" id="PTHR38096:SF1">
    <property type="entry name" value="ENTEROBACTIN SYNTHASE COMPONENT D"/>
    <property type="match status" value="1"/>
</dbReference>
<keyword evidence="1 7" id="KW-0808">Transferase</keyword>
<sequence length="315" mass="34812">MRSPRGLPRGQPWEVRSDEALNQSPSRRQKWSAEPVIGDRRSTERRFALLRYSRFVERYAISLGPGSLRQLLPTAIHIAETEADVAPEESENPFADVESAGLHQAVEQRRREFLTTRCCAHAALEAAGAPPEALLRGAQGQPLWPDGVIGSLTHFSARTDRGKVYRGAAVTTTDKYALLGIDAELGKPLPRGLPEMITSRTERRSAAKLFETVPELPVSRLMFSIKESFYKARFPVSGSFLDFLDVEIDFAQSERCVPELTPEYAEYAADGMSVSGTFAASVVNPARSHRSLPDALEGRFLVGGDRILTAVMLER</sequence>
<feature type="domain" description="4'-phosphopantetheinyl transferase N-terminal" evidence="6">
    <location>
        <begin position="100"/>
        <end position="154"/>
    </location>
</feature>
<evidence type="ECO:0000256" key="2">
    <source>
        <dbReference type="PIRSR" id="PIRSR603542-1"/>
    </source>
</evidence>
<evidence type="ECO:0000259" key="5">
    <source>
        <dbReference type="Pfam" id="PF01648"/>
    </source>
</evidence>
<feature type="binding site" evidence="3">
    <location>
        <position position="183"/>
    </location>
    <ligand>
        <name>Mg(2+)</name>
        <dbReference type="ChEBI" id="CHEBI:18420"/>
    </ligand>
</feature>
<keyword evidence="3" id="KW-0460">Magnesium</keyword>
<dbReference type="Pfam" id="PF17837">
    <property type="entry name" value="4PPT_N"/>
    <property type="match status" value="1"/>
</dbReference>
<feature type="binding site" evidence="2">
    <location>
        <position position="109"/>
    </location>
    <ligand>
        <name>CoA</name>
        <dbReference type="ChEBI" id="CHEBI:57287"/>
    </ligand>
</feature>
<feature type="binding site" evidence="3">
    <location>
        <position position="182"/>
    </location>
    <ligand>
        <name>Mg(2+)</name>
        <dbReference type="ChEBI" id="CHEBI:18420"/>
    </ligand>
</feature>
<dbReference type="GO" id="GO:0009239">
    <property type="term" value="P:enterobactin biosynthetic process"/>
    <property type="evidence" value="ECO:0007669"/>
    <property type="project" value="InterPro"/>
</dbReference>
<keyword evidence="3" id="KW-0479">Metal-binding</keyword>
<feature type="binding site" evidence="2">
    <location>
        <begin position="153"/>
        <end position="154"/>
    </location>
    <ligand>
        <name>CoA</name>
        <dbReference type="ChEBI" id="CHEBI:57287"/>
    </ligand>
</feature>
<accession>A0A556CAR8</accession>
<feature type="binding site" evidence="2">
    <location>
        <position position="241"/>
    </location>
    <ligand>
        <name>CoA</name>
        <dbReference type="ChEBI" id="CHEBI:57287"/>
    </ligand>
</feature>
<comment type="caution">
    <text evidence="7">The sequence shown here is derived from an EMBL/GenBank/DDBJ whole genome shotgun (WGS) entry which is preliminary data.</text>
</comment>
<dbReference type="AlphaFoldDB" id="A0A556CAR8"/>
<evidence type="ECO:0000256" key="3">
    <source>
        <dbReference type="PIRSR" id="PIRSR603542-2"/>
    </source>
</evidence>
<evidence type="ECO:0000259" key="6">
    <source>
        <dbReference type="Pfam" id="PF17837"/>
    </source>
</evidence>
<dbReference type="InterPro" id="IPR041354">
    <property type="entry name" value="4PPT_N"/>
</dbReference>
<gene>
    <name evidence="7" type="ORF">FO013_14310</name>
</gene>
<evidence type="ECO:0000256" key="1">
    <source>
        <dbReference type="ARBA" id="ARBA00022679"/>
    </source>
</evidence>
<dbReference type="PANTHER" id="PTHR38096">
    <property type="entry name" value="ENTEROBACTIN SYNTHASE COMPONENT D"/>
    <property type="match status" value="1"/>
</dbReference>
<dbReference type="GO" id="GO:0000287">
    <property type="term" value="F:magnesium ion binding"/>
    <property type="evidence" value="ECO:0007669"/>
    <property type="project" value="InterPro"/>
</dbReference>